<dbReference type="AlphaFoldDB" id="A0A7J6MZW0"/>
<keyword evidence="5" id="KW-0808">Transferase</keyword>
<dbReference type="InterPro" id="IPR018108">
    <property type="entry name" value="MCP_transmembrane"/>
</dbReference>
<dbReference type="PANTHER" id="PTHR12358:SF54">
    <property type="entry name" value="SPHINGOSINE KINASE RELATED PROTEIN"/>
    <property type="match status" value="1"/>
</dbReference>
<dbReference type="InterPro" id="IPR045540">
    <property type="entry name" value="YegS/DAGK_C"/>
</dbReference>
<dbReference type="OrthoDB" id="10266426at2759"/>
<dbReference type="Pfam" id="PF00153">
    <property type="entry name" value="Mito_carr"/>
    <property type="match status" value="1"/>
</dbReference>
<accession>A0A7J6MZW0</accession>
<comment type="caution">
    <text evidence="5">The sequence shown here is derived from an EMBL/GenBank/DDBJ whole genome shotgun (WGS) entry which is preliminary data.</text>
</comment>
<organism evidence="5 6">
    <name type="scientific">Perkinsus chesapeaki</name>
    <name type="common">Clam parasite</name>
    <name type="synonym">Perkinsus andrewsi</name>
    <dbReference type="NCBI Taxonomy" id="330153"/>
    <lineage>
        <taxon>Eukaryota</taxon>
        <taxon>Sar</taxon>
        <taxon>Alveolata</taxon>
        <taxon>Perkinsozoa</taxon>
        <taxon>Perkinsea</taxon>
        <taxon>Perkinsida</taxon>
        <taxon>Perkinsidae</taxon>
        <taxon>Perkinsus</taxon>
    </lineage>
</organism>
<comment type="subcellular location">
    <subcellularLocation>
        <location evidence="1">Membrane</location>
        <topology evidence="1">Multi-pass membrane protein</topology>
    </subcellularLocation>
</comment>
<dbReference type="Pfam" id="PF19279">
    <property type="entry name" value="YegS_C"/>
    <property type="match status" value="1"/>
</dbReference>
<sequence>MVTLPDQLSNCVSAVSASTAGGLSMLATYPLDQIKTILQVDADSILPLPRALQPLGTTLGGLARNGSINPIVSALVSSTIAGCLNVIVTEPLWRASTIVKLRTSDSSTGTQSVLVETIRLIKKEGFSRSLNGLGASLLLVSNPVIQYMVQRMLLSPFDLAQAYVPESKSSSATAAALPKDFRLLVICNPVSGSGLGRRVYDKIVKVMLDRSETPYEVIFTEHPGHAYDLGADLEIDLPLDLYHVIRESSIAPDDGTETAAEEESRVSDDQGCGVIDFTMTCWGFIADVEMIARRALGRLPRQVARLIAAVISILRMDAKAGHLVLYCKEPVPKELSGLGLPEPKTSVVTIRGPVMNVTVTNVSHAAGDFIVDPNARCDDGVLSVCVIRSCSRWQAVKTLMAMRNGTHLALPWIEMYTCSKVYIRNDTGEVSIAGEGESELDPRQPPENPTDGPDGILLSCLEGAAKLMC</sequence>
<gene>
    <name evidence="5" type="primary">SPHK2_3</name>
    <name evidence="5" type="ORF">FOL47_005171</name>
</gene>
<reference evidence="5 6" key="1">
    <citation type="submission" date="2020-04" db="EMBL/GenBank/DDBJ databases">
        <title>Perkinsus chesapeaki whole genome sequence.</title>
        <authorList>
            <person name="Bogema D.R."/>
        </authorList>
    </citation>
    <scope>NUCLEOTIDE SEQUENCE [LARGE SCALE GENOMIC DNA]</scope>
    <source>
        <strain evidence="5">ATCC PRA-425</strain>
    </source>
</reference>
<evidence type="ECO:0000256" key="3">
    <source>
        <dbReference type="ARBA" id="ARBA00023136"/>
    </source>
</evidence>
<keyword evidence="6" id="KW-1185">Reference proteome</keyword>
<keyword evidence="3" id="KW-0472">Membrane</keyword>
<evidence type="ECO:0000256" key="2">
    <source>
        <dbReference type="ARBA" id="ARBA00022692"/>
    </source>
</evidence>
<feature type="domain" description="YegS/DAGK C-terminal" evidence="4">
    <location>
        <begin position="355"/>
        <end position="439"/>
    </location>
</feature>
<keyword evidence="2" id="KW-0812">Transmembrane</keyword>
<keyword evidence="5" id="KW-0418">Kinase</keyword>
<name>A0A7J6MZW0_PERCH</name>
<dbReference type="GO" id="GO:0001727">
    <property type="term" value="F:lipid kinase activity"/>
    <property type="evidence" value="ECO:0007669"/>
    <property type="project" value="TreeGrafter"/>
</dbReference>
<dbReference type="PANTHER" id="PTHR12358">
    <property type="entry name" value="SPHINGOSINE KINASE"/>
    <property type="match status" value="1"/>
</dbReference>
<dbReference type="Gene3D" id="2.60.200.40">
    <property type="match status" value="1"/>
</dbReference>
<dbReference type="EMBL" id="JAAPAO010000029">
    <property type="protein sequence ID" value="KAF4676750.1"/>
    <property type="molecule type" value="Genomic_DNA"/>
</dbReference>
<dbReference type="Proteomes" id="UP000591131">
    <property type="component" value="Unassembled WGS sequence"/>
</dbReference>
<evidence type="ECO:0000313" key="6">
    <source>
        <dbReference type="Proteomes" id="UP000591131"/>
    </source>
</evidence>
<evidence type="ECO:0000313" key="5">
    <source>
        <dbReference type="EMBL" id="KAF4676750.1"/>
    </source>
</evidence>
<proteinExistence type="predicted"/>
<dbReference type="SUPFAM" id="SSF111331">
    <property type="entry name" value="NAD kinase/diacylglycerol kinase-like"/>
    <property type="match status" value="1"/>
</dbReference>
<evidence type="ECO:0000256" key="1">
    <source>
        <dbReference type="ARBA" id="ARBA00004141"/>
    </source>
</evidence>
<dbReference type="SUPFAM" id="SSF103506">
    <property type="entry name" value="Mitochondrial carrier"/>
    <property type="match status" value="1"/>
</dbReference>
<dbReference type="GO" id="GO:0006665">
    <property type="term" value="P:sphingolipid metabolic process"/>
    <property type="evidence" value="ECO:0007669"/>
    <property type="project" value="TreeGrafter"/>
</dbReference>
<dbReference type="InterPro" id="IPR023395">
    <property type="entry name" value="MCP_dom_sf"/>
</dbReference>
<dbReference type="Gene3D" id="1.50.40.10">
    <property type="entry name" value="Mitochondrial carrier domain"/>
    <property type="match status" value="1"/>
</dbReference>
<dbReference type="InterPro" id="IPR050187">
    <property type="entry name" value="Lipid_Phosphate_FormReg"/>
</dbReference>
<dbReference type="InterPro" id="IPR017438">
    <property type="entry name" value="ATP-NAD_kinase_N"/>
</dbReference>
<protein>
    <submittedName>
        <fullName evidence="5">Sphingosine kinase 2</fullName>
    </submittedName>
</protein>
<dbReference type="Gene3D" id="3.40.50.10330">
    <property type="entry name" value="Probable inorganic polyphosphate/atp-NAD kinase, domain 1"/>
    <property type="match status" value="1"/>
</dbReference>
<evidence type="ECO:0000259" key="4">
    <source>
        <dbReference type="Pfam" id="PF19279"/>
    </source>
</evidence>
<dbReference type="InterPro" id="IPR016064">
    <property type="entry name" value="NAD/diacylglycerol_kinase_sf"/>
</dbReference>
<dbReference type="GO" id="GO:0016020">
    <property type="term" value="C:membrane"/>
    <property type="evidence" value="ECO:0007669"/>
    <property type="project" value="UniProtKB-SubCell"/>
</dbReference>